<dbReference type="RefSeq" id="WP_245323140.1">
    <property type="nucleotide sequence ID" value="NZ_FMAI01000001.1"/>
</dbReference>
<dbReference type="Proteomes" id="UP000199184">
    <property type="component" value="Unassembled WGS sequence"/>
</dbReference>
<keyword evidence="5" id="KW-1185">Reference proteome</keyword>
<keyword evidence="4" id="KW-0489">Methyltransferase</keyword>
<feature type="compositionally biased region" description="Basic and acidic residues" evidence="2">
    <location>
        <begin position="414"/>
        <end position="426"/>
    </location>
</feature>
<reference evidence="5" key="1">
    <citation type="submission" date="2016-08" db="EMBL/GenBank/DDBJ databases">
        <authorList>
            <person name="Varghese N."/>
            <person name="Submissions Spin"/>
        </authorList>
    </citation>
    <scope>NUCLEOTIDE SEQUENCE [LARGE SCALE GENOMIC DNA]</scope>
    <source>
        <strain evidence="5">ERR11</strain>
    </source>
</reference>
<dbReference type="PIRSF" id="PIRSF006487">
    <property type="entry name" value="GcvT"/>
    <property type="match status" value="1"/>
</dbReference>
<dbReference type="InterPro" id="IPR028896">
    <property type="entry name" value="GcvT/YgfZ/DmdA"/>
</dbReference>
<dbReference type="GO" id="GO:0008168">
    <property type="term" value="F:methyltransferase activity"/>
    <property type="evidence" value="ECO:0007669"/>
    <property type="project" value="UniProtKB-KW"/>
</dbReference>
<dbReference type="InterPro" id="IPR029043">
    <property type="entry name" value="GcvT/YgfZ_C"/>
</dbReference>
<dbReference type="SUPFAM" id="SSF103025">
    <property type="entry name" value="Folate-binding domain"/>
    <property type="match status" value="1"/>
</dbReference>
<dbReference type="InterPro" id="IPR006222">
    <property type="entry name" value="GCVT_N"/>
</dbReference>
<feature type="binding site" evidence="1">
    <location>
        <position position="184"/>
    </location>
    <ligand>
        <name>substrate</name>
    </ligand>
</feature>
<evidence type="ECO:0000313" key="4">
    <source>
        <dbReference type="EMBL" id="SCB12070.1"/>
    </source>
</evidence>
<dbReference type="PANTHER" id="PTHR43757">
    <property type="entry name" value="AMINOMETHYLTRANSFERASE"/>
    <property type="match status" value="1"/>
</dbReference>
<keyword evidence="4" id="KW-0808">Transferase</keyword>
<evidence type="ECO:0000259" key="3">
    <source>
        <dbReference type="Pfam" id="PF01571"/>
    </source>
</evidence>
<evidence type="ECO:0000256" key="1">
    <source>
        <dbReference type="PIRSR" id="PIRSR006487-1"/>
    </source>
</evidence>
<proteinExistence type="predicted"/>
<dbReference type="Pfam" id="PF01571">
    <property type="entry name" value="GCV_T"/>
    <property type="match status" value="1"/>
</dbReference>
<evidence type="ECO:0000313" key="5">
    <source>
        <dbReference type="Proteomes" id="UP000199184"/>
    </source>
</evidence>
<dbReference type="PANTHER" id="PTHR43757:SF2">
    <property type="entry name" value="AMINOMETHYLTRANSFERASE, MITOCHONDRIAL"/>
    <property type="match status" value="1"/>
</dbReference>
<sequence length="426" mass="48688">MLTPKGMRKTPEGYFTSRWGLPEYTDWIDESMSWKETCAIGDWSFLWERRFKGPDALKLFSDTSVNSFQKFDIRQSKHVVHTTKQGKVIAEGILTRLSEDEFMLFGRGTFWVDYIRRHGDYKVTSAADDWFNFQVQGPTSLALLEKVAKQSLRDVKFMHSGEIEIAGCKMLALRQGMSGEIGFELQGPMGQAAAVYDAIVAAGQEFGLRRIGGRAIFINHLEACFPTIVTDYMPAIFDEDMKEYQDEFRAAMPGFASTFNIAGSFQSDDVRDWYRSPVELGWAKNIKFDHEFIGRAALEDEVAHPKRVIRTLVWNGDDVADVHASLFQKEHEPYQYMEMPRDQRGFMYADRVLSGGKDVGVTTSRGYSYFFREMLSLCTIDVDHSEIGNEVDVVWGEPGRRQKQIRAKVAPAPYKKDNRRADLSKV</sequence>
<feature type="domain" description="GCVT N-terminal" evidence="3">
    <location>
        <begin position="26"/>
        <end position="233"/>
    </location>
</feature>
<dbReference type="EMBL" id="FMAI01000001">
    <property type="protein sequence ID" value="SCB12070.1"/>
    <property type="molecule type" value="Genomic_DNA"/>
</dbReference>
<evidence type="ECO:0000256" key="2">
    <source>
        <dbReference type="SAM" id="MobiDB-lite"/>
    </source>
</evidence>
<protein>
    <submittedName>
        <fullName evidence="4">Aminomethyltransferase</fullName>
    </submittedName>
</protein>
<feature type="region of interest" description="Disordered" evidence="2">
    <location>
        <begin position="406"/>
        <end position="426"/>
    </location>
</feature>
<accession>A0A1C3U9B0</accession>
<dbReference type="Gene3D" id="3.30.1360.120">
    <property type="entry name" value="Probable tRNA modification gtpase trme, domain 1"/>
    <property type="match status" value="1"/>
</dbReference>
<organism evidence="4 5">
    <name type="scientific">Bradyrhizobium shewense</name>
    <dbReference type="NCBI Taxonomy" id="1761772"/>
    <lineage>
        <taxon>Bacteria</taxon>
        <taxon>Pseudomonadati</taxon>
        <taxon>Pseudomonadota</taxon>
        <taxon>Alphaproteobacteria</taxon>
        <taxon>Hyphomicrobiales</taxon>
        <taxon>Nitrobacteraceae</taxon>
        <taxon>Bradyrhizobium</taxon>
    </lineage>
</organism>
<dbReference type="InterPro" id="IPR027266">
    <property type="entry name" value="TrmE/GcvT-like"/>
</dbReference>
<name>A0A1C3U9B0_9BRAD</name>
<gene>
    <name evidence="4" type="ORF">GA0061098_1001550</name>
</gene>
<dbReference type="GO" id="GO:0032259">
    <property type="term" value="P:methylation"/>
    <property type="evidence" value="ECO:0007669"/>
    <property type="project" value="UniProtKB-KW"/>
</dbReference>
<dbReference type="SUPFAM" id="SSF101790">
    <property type="entry name" value="Aminomethyltransferase beta-barrel domain"/>
    <property type="match status" value="1"/>
</dbReference>
<dbReference type="AlphaFoldDB" id="A0A1C3U9B0"/>